<dbReference type="PIRSF" id="PIRSF007764">
    <property type="entry name" value="Sld5"/>
    <property type="match status" value="1"/>
</dbReference>
<evidence type="ECO:0000256" key="4">
    <source>
        <dbReference type="ARBA" id="ARBA00022705"/>
    </source>
</evidence>
<dbReference type="CDD" id="cd11711">
    <property type="entry name" value="GINS_A_Sld5"/>
    <property type="match status" value="1"/>
</dbReference>
<dbReference type="GO" id="GO:0000811">
    <property type="term" value="C:GINS complex"/>
    <property type="evidence" value="ECO:0007669"/>
    <property type="project" value="UniProtKB-UniRule"/>
</dbReference>
<evidence type="ECO:0000256" key="1">
    <source>
        <dbReference type="ARBA" id="ARBA00004123"/>
    </source>
</evidence>
<comment type="subcellular location">
    <subcellularLocation>
        <location evidence="1 6">Nucleus</location>
    </subcellularLocation>
</comment>
<comment type="function">
    <text evidence="6">The GINS complex plays an essential role in the initiation of DNA replication.</text>
</comment>
<dbReference type="CDD" id="cd21692">
    <property type="entry name" value="GINS_B_Sld5"/>
    <property type="match status" value="1"/>
</dbReference>
<sequence>MSDEDDFLISAFSSRVTASREPDRTRTQLDPASFVQHLTQAWINERAAPDLLPYERAAVDGLLLKIEEQTAVIDELDAGNDTSIITSILYQTELERVKFVLRSYLRTRLSKIERFCQFILADPASKRNLSKGELMYAENYLKATKQHFQSSFLSSLPPSLQGQEDVVFDRKLSMISQPSLDEAVFCRVVEDIGDYQLDEEETVVLEVGQIFIFRYRAVRVLLQRGQIELI</sequence>
<name>A0A9P6J8W7_MORAP</name>
<dbReference type="Proteomes" id="UP000738359">
    <property type="component" value="Unassembled WGS sequence"/>
</dbReference>
<dbReference type="Gene3D" id="3.40.5.60">
    <property type="match status" value="1"/>
</dbReference>
<feature type="domain" description="GINS subunit" evidence="7">
    <location>
        <begin position="71"/>
        <end position="151"/>
    </location>
</feature>
<dbReference type="Pfam" id="PF16922">
    <property type="entry name" value="SLD5_C"/>
    <property type="match status" value="1"/>
</dbReference>
<comment type="similarity">
    <text evidence="2 6">Belongs to the GINS4/SLD5 family.</text>
</comment>
<feature type="domain" description="DNA replication complex GINS protein SLD5 C-terminal" evidence="8">
    <location>
        <begin position="178"/>
        <end position="230"/>
    </location>
</feature>
<comment type="caution">
    <text evidence="9">The sequence shown here is derived from an EMBL/GenBank/DDBJ whole genome shotgun (WGS) entry which is preliminary data.</text>
</comment>
<protein>
    <recommendedName>
        <fullName evidence="3 6">DNA replication complex GINS protein SLD5</fullName>
    </recommendedName>
</protein>
<organism evidence="9 10">
    <name type="scientific">Mortierella alpina</name>
    <name type="common">Oleaginous fungus</name>
    <name type="synonym">Mortierella renispora</name>
    <dbReference type="NCBI Taxonomy" id="64518"/>
    <lineage>
        <taxon>Eukaryota</taxon>
        <taxon>Fungi</taxon>
        <taxon>Fungi incertae sedis</taxon>
        <taxon>Mucoromycota</taxon>
        <taxon>Mortierellomycotina</taxon>
        <taxon>Mortierellomycetes</taxon>
        <taxon>Mortierellales</taxon>
        <taxon>Mortierellaceae</taxon>
        <taxon>Mortierella</taxon>
    </lineage>
</organism>
<dbReference type="AlphaFoldDB" id="A0A9P6J8W7"/>
<dbReference type="SUPFAM" id="SSF160059">
    <property type="entry name" value="PriA/YqbF domain"/>
    <property type="match status" value="1"/>
</dbReference>
<dbReference type="GO" id="GO:0006261">
    <property type="term" value="P:DNA-templated DNA replication"/>
    <property type="evidence" value="ECO:0007669"/>
    <property type="project" value="InterPro"/>
</dbReference>
<evidence type="ECO:0000256" key="2">
    <source>
        <dbReference type="ARBA" id="ARBA00008187"/>
    </source>
</evidence>
<dbReference type="InterPro" id="IPR031633">
    <property type="entry name" value="SLD5_C"/>
</dbReference>
<dbReference type="EMBL" id="JAAAHY010000329">
    <property type="protein sequence ID" value="KAF9964741.1"/>
    <property type="molecule type" value="Genomic_DNA"/>
</dbReference>
<dbReference type="OrthoDB" id="338231at2759"/>
<dbReference type="Gene3D" id="1.20.58.1030">
    <property type="match status" value="1"/>
</dbReference>
<dbReference type="InterPro" id="IPR008591">
    <property type="entry name" value="GINS_Sld5"/>
</dbReference>
<dbReference type="InterPro" id="IPR038749">
    <property type="entry name" value="Sld5_GINS_A"/>
</dbReference>
<dbReference type="PANTHER" id="PTHR21206">
    <property type="entry name" value="SLD5 PROTEIN"/>
    <property type="match status" value="1"/>
</dbReference>
<proteinExistence type="inferred from homology"/>
<evidence type="ECO:0000313" key="9">
    <source>
        <dbReference type="EMBL" id="KAF9964741.1"/>
    </source>
</evidence>
<keyword evidence="4 6" id="KW-0235">DNA replication</keyword>
<evidence type="ECO:0000256" key="3">
    <source>
        <dbReference type="ARBA" id="ARBA00014804"/>
    </source>
</evidence>
<evidence type="ECO:0000259" key="8">
    <source>
        <dbReference type="Pfam" id="PF16922"/>
    </source>
</evidence>
<dbReference type="Pfam" id="PF05916">
    <property type="entry name" value="Sld5"/>
    <property type="match status" value="1"/>
</dbReference>
<accession>A0A9P6J8W7</accession>
<dbReference type="InterPro" id="IPR036224">
    <property type="entry name" value="GINS_bundle-like_dom_sf"/>
</dbReference>
<reference evidence="9" key="1">
    <citation type="journal article" date="2020" name="Fungal Divers.">
        <title>Resolving the Mortierellaceae phylogeny through synthesis of multi-gene phylogenetics and phylogenomics.</title>
        <authorList>
            <person name="Vandepol N."/>
            <person name="Liber J."/>
            <person name="Desiro A."/>
            <person name="Na H."/>
            <person name="Kennedy M."/>
            <person name="Barry K."/>
            <person name="Grigoriev I.V."/>
            <person name="Miller A.N."/>
            <person name="O'Donnell K."/>
            <person name="Stajich J.E."/>
            <person name="Bonito G."/>
        </authorList>
    </citation>
    <scope>NUCLEOTIDE SEQUENCE</scope>
    <source>
        <strain evidence="9">CK1249</strain>
    </source>
</reference>
<dbReference type="PANTHER" id="PTHR21206:SF0">
    <property type="entry name" value="DNA REPLICATION COMPLEX GINS PROTEIN SLD5"/>
    <property type="match status" value="1"/>
</dbReference>
<evidence type="ECO:0000259" key="7">
    <source>
        <dbReference type="Pfam" id="PF05916"/>
    </source>
</evidence>
<evidence type="ECO:0000313" key="10">
    <source>
        <dbReference type="Proteomes" id="UP000738359"/>
    </source>
</evidence>
<dbReference type="InterPro" id="IPR021151">
    <property type="entry name" value="GINS_A"/>
</dbReference>
<keyword evidence="5 6" id="KW-0539">Nucleus</keyword>
<evidence type="ECO:0000256" key="6">
    <source>
        <dbReference type="PIRNR" id="PIRNR007764"/>
    </source>
</evidence>
<dbReference type="SUPFAM" id="SSF158573">
    <property type="entry name" value="GINS helical bundle-like"/>
    <property type="match status" value="1"/>
</dbReference>
<dbReference type="GO" id="GO:0000727">
    <property type="term" value="P:double-strand break repair via break-induced replication"/>
    <property type="evidence" value="ECO:0007669"/>
    <property type="project" value="TreeGrafter"/>
</dbReference>
<evidence type="ECO:0000256" key="5">
    <source>
        <dbReference type="ARBA" id="ARBA00023242"/>
    </source>
</evidence>
<gene>
    <name evidence="9" type="primary">SLD5</name>
    <name evidence="9" type="ORF">BGZ70_005997</name>
</gene>
<keyword evidence="10" id="KW-1185">Reference proteome</keyword>